<dbReference type="EMBL" id="WSFO01000002">
    <property type="protein sequence ID" value="KAE9631460.1"/>
    <property type="molecule type" value="Genomic_DNA"/>
</dbReference>
<dbReference type="Gene3D" id="3.40.30.10">
    <property type="entry name" value="Glutaredoxin"/>
    <property type="match status" value="1"/>
</dbReference>
<reference evidence="2 3" key="1">
    <citation type="submission" date="2019-12" db="EMBL/GenBank/DDBJ databases">
        <authorList>
            <person name="Zhang Y.-J."/>
        </authorList>
    </citation>
    <scope>NUCLEOTIDE SEQUENCE [LARGE SCALE GENOMIC DNA]</scope>
    <source>
        <strain evidence="2 3">H18S-6</strain>
    </source>
</reference>
<dbReference type="InterPro" id="IPR036249">
    <property type="entry name" value="Thioredoxin-like_sf"/>
</dbReference>
<keyword evidence="1" id="KW-0732">Signal</keyword>
<dbReference type="Proteomes" id="UP000441586">
    <property type="component" value="Unassembled WGS sequence"/>
</dbReference>
<dbReference type="RefSeq" id="WP_158977182.1">
    <property type="nucleotide sequence ID" value="NZ_WSFO01000002.1"/>
</dbReference>
<organism evidence="2 3">
    <name type="scientific">Parasedimentitalea maritima</name>
    <dbReference type="NCBI Taxonomy" id="2578117"/>
    <lineage>
        <taxon>Bacteria</taxon>
        <taxon>Pseudomonadati</taxon>
        <taxon>Pseudomonadota</taxon>
        <taxon>Alphaproteobacteria</taxon>
        <taxon>Rhodobacterales</taxon>
        <taxon>Paracoccaceae</taxon>
        <taxon>Parasedimentitalea</taxon>
    </lineage>
</organism>
<comment type="caution">
    <text evidence="2">The sequence shown here is derived from an EMBL/GenBank/DDBJ whole genome shotgun (WGS) entry which is preliminary data.</text>
</comment>
<evidence type="ECO:0008006" key="4">
    <source>
        <dbReference type="Google" id="ProtNLM"/>
    </source>
</evidence>
<dbReference type="AlphaFoldDB" id="A0A6A4RED8"/>
<feature type="chain" id="PRO_5025332126" description="Regulatory protein SoxS" evidence="1">
    <location>
        <begin position="31"/>
        <end position="137"/>
    </location>
</feature>
<evidence type="ECO:0000256" key="1">
    <source>
        <dbReference type="SAM" id="SignalP"/>
    </source>
</evidence>
<dbReference type="SUPFAM" id="SSF52833">
    <property type="entry name" value="Thioredoxin-like"/>
    <property type="match status" value="1"/>
</dbReference>
<sequence length="137" mass="15332">MVFPNVLSTTRRALTAAMAAGILFTLPVQAAELVMVEQPNCEWCARWDEEIGPIYPQTSEGRFAPLRRVNLRDLPGELDVARRVNFTPTFLIVEDQREIGRLEGYPGEDFFWPVIAQLLSKHAGYVAEDATPKDPGS</sequence>
<evidence type="ECO:0000313" key="2">
    <source>
        <dbReference type="EMBL" id="KAE9631460.1"/>
    </source>
</evidence>
<feature type="signal peptide" evidence="1">
    <location>
        <begin position="1"/>
        <end position="30"/>
    </location>
</feature>
<gene>
    <name evidence="2" type="ORF">GP644_03830</name>
</gene>
<proteinExistence type="predicted"/>
<evidence type="ECO:0000313" key="3">
    <source>
        <dbReference type="Proteomes" id="UP000441586"/>
    </source>
</evidence>
<protein>
    <recommendedName>
        <fullName evidence="4">Regulatory protein SoxS</fullName>
    </recommendedName>
</protein>
<name>A0A6A4RED8_9RHOB</name>
<accession>A0A6A4RED8</accession>